<dbReference type="PROSITE" id="PS00455">
    <property type="entry name" value="AMP_BINDING"/>
    <property type="match status" value="1"/>
</dbReference>
<dbReference type="PANTHER" id="PTHR43767">
    <property type="entry name" value="LONG-CHAIN-FATTY-ACID--COA LIGASE"/>
    <property type="match status" value="1"/>
</dbReference>
<comment type="similarity">
    <text evidence="4">Belongs to the ATP-dependent AMP-binding enzyme family.</text>
</comment>
<evidence type="ECO:0000256" key="13">
    <source>
        <dbReference type="ARBA" id="ARBA00039545"/>
    </source>
</evidence>
<comment type="pathway">
    <text evidence="3">Lipid metabolism; fatty acid beta-oxidation.</text>
</comment>
<evidence type="ECO:0000256" key="9">
    <source>
        <dbReference type="ARBA" id="ARBA00022842"/>
    </source>
</evidence>
<dbReference type="GO" id="GO:0004467">
    <property type="term" value="F:long-chain fatty acid-CoA ligase activity"/>
    <property type="evidence" value="ECO:0007669"/>
    <property type="project" value="UniProtKB-EC"/>
</dbReference>
<comment type="cofactor">
    <cofactor evidence="1">
        <name>Mg(2+)</name>
        <dbReference type="ChEBI" id="CHEBI:18420"/>
    </cofactor>
</comment>
<dbReference type="InterPro" id="IPR025110">
    <property type="entry name" value="AMP-bd_C"/>
</dbReference>
<keyword evidence="9" id="KW-0460">Magnesium</keyword>
<dbReference type="Gene3D" id="3.30.300.30">
    <property type="match status" value="1"/>
</dbReference>
<keyword evidence="6" id="KW-0547">Nucleotide-binding</keyword>
<dbReference type="Gene3D" id="3.40.50.980">
    <property type="match status" value="2"/>
</dbReference>
<keyword evidence="11" id="KW-0472">Membrane</keyword>
<evidence type="ECO:0000259" key="16">
    <source>
        <dbReference type="Pfam" id="PF13193"/>
    </source>
</evidence>
<dbReference type="Proteomes" id="UP000406256">
    <property type="component" value="Unassembled WGS sequence"/>
</dbReference>
<name>A0A5E4RR31_9BURK</name>
<dbReference type="FunFam" id="3.30.300.30:FF:000006">
    <property type="entry name" value="Long-chain-fatty-acid--CoA ligase FadD"/>
    <property type="match status" value="1"/>
</dbReference>
<dbReference type="Pfam" id="PF13193">
    <property type="entry name" value="AMP-binding_C"/>
    <property type="match status" value="1"/>
</dbReference>
<dbReference type="FunFam" id="3.40.50.12780:FF:000003">
    <property type="entry name" value="Long-chain-fatty-acid--CoA ligase FadD"/>
    <property type="match status" value="1"/>
</dbReference>
<reference evidence="17 18" key="1">
    <citation type="submission" date="2019-08" db="EMBL/GenBank/DDBJ databases">
        <authorList>
            <person name="Peeters C."/>
        </authorList>
    </citation>
    <scope>NUCLEOTIDE SEQUENCE [LARGE SCALE GENOMIC DNA]</scope>
    <source>
        <strain evidence="17 18">LMG 31108</strain>
    </source>
</reference>
<dbReference type="AlphaFoldDB" id="A0A5E4RR31"/>
<dbReference type="SUPFAM" id="SSF56801">
    <property type="entry name" value="Acetyl-CoA synthetase-like"/>
    <property type="match status" value="1"/>
</dbReference>
<dbReference type="Pfam" id="PF00501">
    <property type="entry name" value="AMP-binding"/>
    <property type="match status" value="1"/>
</dbReference>
<keyword evidence="5 17" id="KW-0436">Ligase</keyword>
<evidence type="ECO:0000259" key="15">
    <source>
        <dbReference type="Pfam" id="PF00501"/>
    </source>
</evidence>
<evidence type="ECO:0000256" key="4">
    <source>
        <dbReference type="ARBA" id="ARBA00006432"/>
    </source>
</evidence>
<dbReference type="InterPro" id="IPR020845">
    <property type="entry name" value="AMP-binding_CS"/>
</dbReference>
<dbReference type="GO" id="GO:0005524">
    <property type="term" value="F:ATP binding"/>
    <property type="evidence" value="ECO:0007669"/>
    <property type="project" value="UniProtKB-KW"/>
</dbReference>
<evidence type="ECO:0000256" key="11">
    <source>
        <dbReference type="ARBA" id="ARBA00023136"/>
    </source>
</evidence>
<evidence type="ECO:0000256" key="1">
    <source>
        <dbReference type="ARBA" id="ARBA00001946"/>
    </source>
</evidence>
<feature type="domain" description="AMP-binding enzyme C-terminal" evidence="16">
    <location>
        <begin position="483"/>
        <end position="558"/>
    </location>
</feature>
<dbReference type="InterPro" id="IPR050237">
    <property type="entry name" value="ATP-dep_AMP-bd_enzyme"/>
</dbReference>
<evidence type="ECO:0000256" key="7">
    <source>
        <dbReference type="ARBA" id="ARBA00022832"/>
    </source>
</evidence>
<keyword evidence="7" id="KW-0276">Fatty acid metabolism</keyword>
<evidence type="ECO:0000256" key="3">
    <source>
        <dbReference type="ARBA" id="ARBA00005005"/>
    </source>
</evidence>
<evidence type="ECO:0000256" key="8">
    <source>
        <dbReference type="ARBA" id="ARBA00022840"/>
    </source>
</evidence>
<sequence>MDQAVQQERVWLKAYPPGVPADIDVNRYTSLVQAFDEWIEKYRERIAFVSLGSEMTYAEVSRQAYAFAAWLQAQGVQKGERVALMMPNCFQYPICLFGTLIAGAVVVNVNPLYTARELKHQLNDSGAQTIVVFENFARTLQDAIDGTPVRNVLVTQIGDLLGPGVNAKGRAVNFLMRHIAKQVPAYHLPQAIPLRRALTEGARRQATPAPLVREDLAFLQYTGGTTGVAKGAMLSHGNVLANLLQTEAWAADQLDGDIEVNLSLLPMYHILSLTLNCLVFMSLGGRNILIANPRDVKKVVYIIRNETFTGVTGVNTLFNGLLDNPDFCARDFSKLKLSLAGGMATQRAIAERWKQVTGKPIIEGYGLTECSPIVTMNPVDIAHMDAFDFTGSIGLPAPSTDVRFKRDDGTWAPIGEPGELCVRGPQVMRGYWNRPEETAKTFDADGWLLTGDVGIMDERGYVRLIDRKKDMILVSGFNVYPNEIEDVVMLHPGVREAAVVGVPDPVAGERVKLVVVAKDPQLSAEEMAAHCRKHLTGYKVPRIIEFRRGELPKTTVGKILRRELRDPAPASAAPAPSSGR</sequence>
<evidence type="ECO:0000256" key="5">
    <source>
        <dbReference type="ARBA" id="ARBA00022598"/>
    </source>
</evidence>
<dbReference type="InterPro" id="IPR045851">
    <property type="entry name" value="AMP-bd_C_sf"/>
</dbReference>
<dbReference type="EC" id="6.2.1.3" evidence="12"/>
<dbReference type="EMBL" id="CABPSB010000001">
    <property type="protein sequence ID" value="VVD65231.1"/>
    <property type="molecule type" value="Genomic_DNA"/>
</dbReference>
<evidence type="ECO:0000256" key="2">
    <source>
        <dbReference type="ARBA" id="ARBA00004170"/>
    </source>
</evidence>
<dbReference type="CDD" id="cd05936">
    <property type="entry name" value="FC-FACS_FadD_like"/>
    <property type="match status" value="1"/>
</dbReference>
<accession>A0A5E4RR31</accession>
<dbReference type="RefSeq" id="WP_150667146.1">
    <property type="nucleotide sequence ID" value="NZ_CABPSB010000001.1"/>
</dbReference>
<keyword evidence="8" id="KW-0067">ATP-binding</keyword>
<keyword evidence="18" id="KW-1185">Reference proteome</keyword>
<evidence type="ECO:0000313" key="17">
    <source>
        <dbReference type="EMBL" id="VVD65231.1"/>
    </source>
</evidence>
<keyword evidence="10" id="KW-0443">Lipid metabolism</keyword>
<dbReference type="PANTHER" id="PTHR43767:SF8">
    <property type="entry name" value="LONG-CHAIN-FATTY-ACID--COA LIGASE"/>
    <property type="match status" value="1"/>
</dbReference>
<organism evidence="17 18">
    <name type="scientific">Pandoraea anhela</name>
    <dbReference type="NCBI Taxonomy" id="2508295"/>
    <lineage>
        <taxon>Bacteria</taxon>
        <taxon>Pseudomonadati</taxon>
        <taxon>Pseudomonadota</taxon>
        <taxon>Betaproteobacteria</taxon>
        <taxon>Burkholderiales</taxon>
        <taxon>Burkholderiaceae</taxon>
        <taxon>Pandoraea</taxon>
    </lineage>
</organism>
<protein>
    <recommendedName>
        <fullName evidence="13">Long-chain-fatty-acid--CoA ligase</fullName>
        <ecNumber evidence="12">6.2.1.3</ecNumber>
    </recommendedName>
    <alternativeName>
        <fullName evidence="14">Long-chain acyl-CoA synthetase</fullName>
    </alternativeName>
</protein>
<gene>
    <name evidence="17" type="ORF">PAN31108_00322</name>
</gene>
<dbReference type="OrthoDB" id="9766486at2"/>
<evidence type="ECO:0000256" key="12">
    <source>
        <dbReference type="ARBA" id="ARBA00026121"/>
    </source>
</evidence>
<dbReference type="GO" id="GO:0016020">
    <property type="term" value="C:membrane"/>
    <property type="evidence" value="ECO:0007669"/>
    <property type="project" value="UniProtKB-SubCell"/>
</dbReference>
<evidence type="ECO:0000313" key="18">
    <source>
        <dbReference type="Proteomes" id="UP000406256"/>
    </source>
</evidence>
<dbReference type="Gene3D" id="2.30.38.10">
    <property type="entry name" value="Luciferase, Domain 3"/>
    <property type="match status" value="1"/>
</dbReference>
<evidence type="ECO:0000256" key="10">
    <source>
        <dbReference type="ARBA" id="ARBA00023098"/>
    </source>
</evidence>
<proteinExistence type="inferred from homology"/>
<comment type="subcellular location">
    <subcellularLocation>
        <location evidence="2">Membrane</location>
        <topology evidence="2">Peripheral membrane protein</topology>
    </subcellularLocation>
</comment>
<feature type="domain" description="AMP-dependent synthetase/ligase" evidence="15">
    <location>
        <begin position="35"/>
        <end position="432"/>
    </location>
</feature>
<dbReference type="InterPro" id="IPR000873">
    <property type="entry name" value="AMP-dep_synth/lig_dom"/>
</dbReference>
<evidence type="ECO:0000256" key="6">
    <source>
        <dbReference type="ARBA" id="ARBA00022741"/>
    </source>
</evidence>
<evidence type="ECO:0000256" key="14">
    <source>
        <dbReference type="ARBA" id="ARBA00042773"/>
    </source>
</evidence>